<dbReference type="EMBL" id="CP102734">
    <property type="protein sequence ID" value="UVD81948.1"/>
    <property type="molecule type" value="Genomic_DNA"/>
</dbReference>
<reference evidence="2" key="1">
    <citation type="submission" date="2022-08" db="EMBL/GenBank/DDBJ databases">
        <title>Complete genome of Mycoplasma iguanae type strain 2327.</title>
        <authorList>
            <person name="Spergser J."/>
        </authorList>
    </citation>
    <scope>NUCLEOTIDE SEQUENCE</scope>
    <source>
        <strain evidence="2">2327</strain>
    </source>
</reference>
<keyword evidence="1" id="KW-0472">Membrane</keyword>
<accession>A0ABY5R8X7</accession>
<feature type="transmembrane region" description="Helical" evidence="1">
    <location>
        <begin position="16"/>
        <end position="36"/>
    </location>
</feature>
<feature type="transmembrane region" description="Helical" evidence="1">
    <location>
        <begin position="87"/>
        <end position="109"/>
    </location>
</feature>
<feature type="transmembrane region" description="Helical" evidence="1">
    <location>
        <begin position="191"/>
        <end position="213"/>
    </location>
</feature>
<dbReference type="Proteomes" id="UP001059252">
    <property type="component" value="Chromosome"/>
</dbReference>
<protein>
    <submittedName>
        <fullName evidence="2">ECF transporter S component</fullName>
    </submittedName>
</protein>
<evidence type="ECO:0000256" key="1">
    <source>
        <dbReference type="SAM" id="Phobius"/>
    </source>
</evidence>
<feature type="transmembrane region" description="Helical" evidence="1">
    <location>
        <begin position="48"/>
        <end position="67"/>
    </location>
</feature>
<feature type="transmembrane region" description="Helical" evidence="1">
    <location>
        <begin position="121"/>
        <end position="142"/>
    </location>
</feature>
<feature type="transmembrane region" description="Helical" evidence="1">
    <location>
        <begin position="162"/>
        <end position="184"/>
    </location>
</feature>
<keyword evidence="3" id="KW-1185">Reference proteome</keyword>
<dbReference type="RefSeq" id="WP_258211122.1">
    <property type="nucleotide sequence ID" value="NZ_CP102734.1"/>
</dbReference>
<keyword evidence="1" id="KW-0812">Transmembrane</keyword>
<keyword evidence="1" id="KW-1133">Transmembrane helix</keyword>
<proteinExistence type="predicted"/>
<evidence type="ECO:0000313" key="2">
    <source>
        <dbReference type="EMBL" id="UVD81948.1"/>
    </source>
</evidence>
<feature type="transmembrane region" description="Helical" evidence="1">
    <location>
        <begin position="238"/>
        <end position="271"/>
    </location>
</feature>
<evidence type="ECO:0000313" key="3">
    <source>
        <dbReference type="Proteomes" id="UP001059252"/>
    </source>
</evidence>
<gene>
    <name evidence="2" type="ORF">NV226_01420</name>
</gene>
<organism evidence="2 3">
    <name type="scientific">Mycoplasma iguanae</name>
    <dbReference type="NCBI Taxonomy" id="292461"/>
    <lineage>
        <taxon>Bacteria</taxon>
        <taxon>Bacillati</taxon>
        <taxon>Mycoplasmatota</taxon>
        <taxon>Mollicutes</taxon>
        <taxon>Mycoplasmataceae</taxon>
        <taxon>Mycoplasma</taxon>
    </lineage>
</organism>
<name>A0ABY5R8X7_9MOLU</name>
<sequence>MITIKQKWNNYLVKHLRFSIFDVAIAGIFLALFLIIEFISKTTITGRWALSFEIGFYILFGIVLGPFKGVFLSLISDTFSLLIFGRIGFWMIEYAIVPPFITLVAWIFFKIYLSKHKFKIFLPHITLFITVIIFYSFFIPFASNPSLVNRVEKREEISIWTIYIIATSFFIFSFIFILVNFLLFNKYKKQYLLNLIYIFSIIVLIMIVVRWLWNPYAFIVYYNRFITRGSQRTVQAYYVYYLIPAILKSIIIIPIYTIALSTILPAIFHLNKKYTSYRKHKYKK</sequence>
<dbReference type="Gene3D" id="1.10.1760.20">
    <property type="match status" value="1"/>
</dbReference>